<evidence type="ECO:0000313" key="2">
    <source>
        <dbReference type="EMBL" id="CAA9285456.1"/>
    </source>
</evidence>
<feature type="region of interest" description="Disordered" evidence="1">
    <location>
        <begin position="134"/>
        <end position="186"/>
    </location>
</feature>
<organism evidence="2">
    <name type="scientific">uncultured Acetobacteraceae bacterium</name>
    <dbReference type="NCBI Taxonomy" id="169975"/>
    <lineage>
        <taxon>Bacteria</taxon>
        <taxon>Pseudomonadati</taxon>
        <taxon>Pseudomonadota</taxon>
        <taxon>Alphaproteobacteria</taxon>
        <taxon>Acetobacterales</taxon>
        <taxon>Acetobacteraceae</taxon>
        <taxon>environmental samples</taxon>
    </lineage>
</organism>
<protein>
    <submittedName>
        <fullName evidence="2">Uncharacterized protein</fullName>
    </submittedName>
</protein>
<evidence type="ECO:0000256" key="1">
    <source>
        <dbReference type="SAM" id="MobiDB-lite"/>
    </source>
</evidence>
<feature type="compositionally biased region" description="Polar residues" evidence="1">
    <location>
        <begin position="149"/>
        <end position="168"/>
    </location>
</feature>
<feature type="compositionally biased region" description="Basic residues" evidence="1">
    <location>
        <begin position="134"/>
        <end position="146"/>
    </location>
</feature>
<proteinExistence type="predicted"/>
<dbReference type="EMBL" id="CADCTG010000326">
    <property type="protein sequence ID" value="CAA9285456.1"/>
    <property type="molecule type" value="Genomic_DNA"/>
</dbReference>
<feature type="compositionally biased region" description="Polar residues" evidence="1">
    <location>
        <begin position="46"/>
        <end position="56"/>
    </location>
</feature>
<feature type="region of interest" description="Disordered" evidence="1">
    <location>
        <begin position="1"/>
        <end position="24"/>
    </location>
</feature>
<dbReference type="AlphaFoldDB" id="A0A6J4JRD2"/>
<gene>
    <name evidence="2" type="ORF">AVDCRST_MAG08-4166</name>
</gene>
<feature type="compositionally biased region" description="Basic residues" evidence="1">
    <location>
        <begin position="64"/>
        <end position="77"/>
    </location>
</feature>
<feature type="compositionally biased region" description="Basic residues" evidence="1">
    <location>
        <begin position="177"/>
        <end position="186"/>
    </location>
</feature>
<sequence length="186" mass="20116">MRSPAARSSQTSSASSGSVAQGEAETKWCSCCTSPGATRAAIGSTLLRSPGSSKPSRWSGAQRRCSRRASAARKGASHRSSSPVQPPGRDRSAAPAPHGQVQPTPVQKQRGRVVLLRTCDTQRHAGRYLRRRLATRGAPRRSRRPAMTRPSNTLVSPEQNNYIRISNATPPPAGRREVRKGKMVRK</sequence>
<feature type="compositionally biased region" description="Low complexity" evidence="1">
    <location>
        <begin position="1"/>
        <end position="20"/>
    </location>
</feature>
<accession>A0A6J4JRD2</accession>
<reference evidence="2" key="1">
    <citation type="submission" date="2020-02" db="EMBL/GenBank/DDBJ databases">
        <authorList>
            <person name="Meier V. D."/>
        </authorList>
    </citation>
    <scope>NUCLEOTIDE SEQUENCE</scope>
    <source>
        <strain evidence="2">AVDCRST_MAG08</strain>
    </source>
</reference>
<name>A0A6J4JRD2_9PROT</name>
<feature type="region of interest" description="Disordered" evidence="1">
    <location>
        <begin position="43"/>
        <end position="112"/>
    </location>
</feature>